<dbReference type="OMA" id="QYIFLTE"/>
<dbReference type="VEuPathDB" id="AmoebaDB:EDI_243170"/>
<gene>
    <name evidence="2" type="ORF">EDI_243170</name>
</gene>
<feature type="compositionally biased region" description="Basic and acidic residues" evidence="1">
    <location>
        <begin position="360"/>
        <end position="381"/>
    </location>
</feature>
<dbReference type="RefSeq" id="XP_001740316.1">
    <property type="nucleotide sequence ID" value="XM_001740264.1"/>
</dbReference>
<dbReference type="Proteomes" id="UP000008076">
    <property type="component" value="Unassembled WGS sequence"/>
</dbReference>
<dbReference type="KEGG" id="edi:EDI_243170"/>
<dbReference type="OrthoDB" id="10276118at2759"/>
<reference evidence="3" key="1">
    <citation type="submission" date="2007-12" db="EMBL/GenBank/DDBJ databases">
        <title>Annotation of Entamoeba dispar SAW760.</title>
        <authorList>
            <person name="Lorenzi H."/>
            <person name="Inman J."/>
            <person name="Schobel S."/>
            <person name="Amedeo P."/>
            <person name="Caler E."/>
        </authorList>
    </citation>
    <scope>NUCLEOTIDE SEQUENCE [LARGE SCALE GENOMIC DNA]</scope>
    <source>
        <strain evidence="3">ATCC PRA-260 / SAW760</strain>
    </source>
</reference>
<dbReference type="AlphaFoldDB" id="B0EQC2"/>
<feature type="region of interest" description="Disordered" evidence="1">
    <location>
        <begin position="344"/>
        <end position="385"/>
    </location>
</feature>
<protein>
    <submittedName>
        <fullName evidence="2">Uncharacterized protein</fullName>
    </submittedName>
</protein>
<evidence type="ECO:0000313" key="3">
    <source>
        <dbReference type="Proteomes" id="UP000008076"/>
    </source>
</evidence>
<dbReference type="GeneID" id="5885479"/>
<dbReference type="eggNOG" id="ENOG502RCSC">
    <property type="taxonomic scope" value="Eukaryota"/>
</dbReference>
<name>B0EQC2_ENTDS</name>
<evidence type="ECO:0000256" key="1">
    <source>
        <dbReference type="SAM" id="MobiDB-lite"/>
    </source>
</evidence>
<keyword evidence="3" id="KW-1185">Reference proteome</keyword>
<organism evidence="3">
    <name type="scientific">Entamoeba dispar (strain ATCC PRA-260 / SAW760)</name>
    <dbReference type="NCBI Taxonomy" id="370354"/>
    <lineage>
        <taxon>Eukaryota</taxon>
        <taxon>Amoebozoa</taxon>
        <taxon>Evosea</taxon>
        <taxon>Archamoebae</taxon>
        <taxon>Mastigamoebida</taxon>
        <taxon>Entamoebidae</taxon>
        <taxon>Entamoeba</taxon>
    </lineage>
</organism>
<evidence type="ECO:0000313" key="2">
    <source>
        <dbReference type="EMBL" id="EDR23277.1"/>
    </source>
</evidence>
<sequence>MEEESVNLSSETEFSSFQSNTIEQPITINESKHEEIITKPINEFTESDKIFIKKVKEIEEKGGIVTPQLVRAILEELNYNQPNIVKYILSVGLKQISAYPYLNILSDEESIKEINFIKKQVHGIELQYIFLTEEIGVQLYHRKQFNCFCLNKKPQLFGRTSHLSNIYCCCSGDGFMLTPIFAITGNNYSKINEEVYKSSAFFIKTEKGIFNGNDLIEWIKKIFIPHIHQIRKQKNYEGFCAFVINTFYYNDIKPILNDLKENKIKVIISPMEGFNLRHPLNLLANEWISHFPVNIFNSSLNFLRMNVQSFFDRCNESKNDIKQWSIAFFNKSEYPEIKKMFKKPNERKKHLSKGTQQQTPHKELINKQKIEKKSRVSETSKKNRKSHYSIQFKNDVEEFMLNKSKGNHIGGNIVNALAKQNGVEKSSIIKDLKEHGITLQRVKLIKLKYDKLWKEECEKTIQLFDYSIFNILQIQPFLELIYCIDQIGIEYNSLSLNETEIFTYSQTSDPVQRTRDSFDDCIIGCINAKGEIIQTITCCDKFTSEQLSFIYPNNCFEIGDDFQFTKQFLWKWFNEQFIKKVNQTREKLQLKQNKDAFVFLHPFNSHFIDQNIFSMNNIKPIYISSPLFDLISPMKLINSKVLQEIIIKNISTKSMFCFNALYTIWGMSKETIQSSFQQFLNSKPQQLVSLIQNKIDPFILPPINDRITHFSFDHMSRANADILRSIMDTPEFKNITTKPVQYLFFTSKIPSLIELVIPWFTSSK</sequence>
<dbReference type="EMBL" id="DS550368">
    <property type="protein sequence ID" value="EDR23277.1"/>
    <property type="molecule type" value="Genomic_DNA"/>
</dbReference>
<proteinExistence type="predicted"/>
<accession>B0EQC2</accession>